<keyword evidence="1" id="KW-0929">Antimicrobial</keyword>
<dbReference type="AlphaFoldDB" id="A0A2V4HHS8"/>
<dbReference type="GO" id="GO:0031640">
    <property type="term" value="P:killing of cells of another organism"/>
    <property type="evidence" value="ECO:0007669"/>
    <property type="project" value="UniProtKB-KW"/>
</dbReference>
<dbReference type="InterPro" id="IPR016128">
    <property type="entry name" value="Pyosin/cloacin_T_dom"/>
</dbReference>
<feature type="domain" description="Pyosin/cloacin translocation" evidence="4">
    <location>
        <begin position="285"/>
        <end position="414"/>
    </location>
</feature>
<name>A0A2V4HHS8_9PSED</name>
<keyword evidence="2" id="KW-0044">Antibiotic</keyword>
<dbReference type="Pfam" id="PF06958">
    <property type="entry name" value="Pyocin_S"/>
    <property type="match status" value="1"/>
</dbReference>
<dbReference type="SUPFAM" id="SSF69369">
    <property type="entry name" value="Cloacin translocation domain"/>
    <property type="match status" value="1"/>
</dbReference>
<dbReference type="GO" id="GO:0042742">
    <property type="term" value="P:defense response to bacterium"/>
    <property type="evidence" value="ECO:0007669"/>
    <property type="project" value="UniProtKB-KW"/>
</dbReference>
<dbReference type="Proteomes" id="UP000247620">
    <property type="component" value="Unassembled WGS sequence"/>
</dbReference>
<gene>
    <name evidence="5" type="ORF">DMX07_22980</name>
</gene>
<accession>A0A2V4HHS8</accession>
<evidence type="ECO:0000313" key="5">
    <source>
        <dbReference type="EMBL" id="PYB75875.1"/>
    </source>
</evidence>
<keyword evidence="3" id="KW-0078">Bacteriocin</keyword>
<proteinExistence type="predicted"/>
<organism evidence="5 6">
    <name type="scientific">Pseudomonas soli</name>
    <dbReference type="NCBI Taxonomy" id="1306993"/>
    <lineage>
        <taxon>Bacteria</taxon>
        <taxon>Pseudomonadati</taxon>
        <taxon>Pseudomonadota</taxon>
        <taxon>Gammaproteobacteria</taxon>
        <taxon>Pseudomonadales</taxon>
        <taxon>Pseudomonadaceae</taxon>
        <taxon>Pseudomonas</taxon>
    </lineage>
</organism>
<sequence>MERQLDALYKLTVSKRQALLESRTLEARFLGQPIDTANKKRHAINFVNRMQKRHGSRPSAVYASFIESLSAAHMSILLTRSISLLETRIAALSTLIANTRIEAERAAAAHAEAERIAVETAARAEAERIAAEAAARAEAERIAAEAAAHAEAERIAAEAAARAEAERIAAEAAARAEAERIAAEAERTFGKNVEAKANTLTLAISGGPQLTTTATLSNIEFTLESAIRQAIQLLKGGLEVVASRVFAVGIGALVYSPALGNGELPSEVALGLAASTLLPELPDNLQQIAAANGSIALPYRIHGQRSGYALVSTSSPGTSRDVPVRALSFDEASASYRFTSTDSPPVTLSFPIVRPADHSTKSPAIAPLPSIYRGVSLQPVESNAYTLPASDIQHIRDCIYCFPIETGLPPLYIVFNSPYPGDTIGAFTGRSYQSDQIGGPIINADWRTAIITAEGIDLIKLHTSRFEQSDANTTMIHRLERILNGLTDITDTDKRFYTHELRELERYRAIGIPDGVQPNDNGVTWNNAHTATLEDFQLGASADLLYTPEALEADDKQLARKYK</sequence>
<dbReference type="EMBL" id="QJRO01000023">
    <property type="protein sequence ID" value="PYB75875.1"/>
    <property type="molecule type" value="Genomic_DNA"/>
</dbReference>
<evidence type="ECO:0000313" key="6">
    <source>
        <dbReference type="Proteomes" id="UP000247620"/>
    </source>
</evidence>
<evidence type="ECO:0000259" key="4">
    <source>
        <dbReference type="Pfam" id="PF06958"/>
    </source>
</evidence>
<reference evidence="5 6" key="1">
    <citation type="submission" date="2018-06" db="EMBL/GenBank/DDBJ databases">
        <title>Pseudomonas diversity within urban Lake Michigan freshwaters.</title>
        <authorList>
            <person name="Batrich M."/>
            <person name="Hatzopoulos T."/>
            <person name="Putonti C."/>
        </authorList>
    </citation>
    <scope>NUCLEOTIDE SEQUENCE [LARGE SCALE GENOMIC DNA]</scope>
    <source>
        <strain evidence="5 6">LBp-160603</strain>
    </source>
</reference>
<comment type="caution">
    <text evidence="5">The sequence shown here is derived from an EMBL/GenBank/DDBJ whole genome shotgun (WGS) entry which is preliminary data.</text>
</comment>
<evidence type="ECO:0000256" key="3">
    <source>
        <dbReference type="ARBA" id="ARBA00023048"/>
    </source>
</evidence>
<evidence type="ECO:0000256" key="1">
    <source>
        <dbReference type="ARBA" id="ARBA00022529"/>
    </source>
</evidence>
<protein>
    <submittedName>
        <fullName evidence="5">Colicin transporter</fullName>
    </submittedName>
</protein>
<evidence type="ECO:0000256" key="2">
    <source>
        <dbReference type="ARBA" id="ARBA00023022"/>
    </source>
</evidence>
<dbReference type="InterPro" id="IPR036302">
    <property type="entry name" value="Pyosin/cloacin_T_dom_sf"/>
</dbReference>